<keyword evidence="5 8" id="KW-0560">Oxidoreductase</keyword>
<dbReference type="EMBL" id="JBANRG010000061">
    <property type="protein sequence ID" value="KAK7441806.1"/>
    <property type="molecule type" value="Genomic_DNA"/>
</dbReference>
<dbReference type="InterPro" id="IPR010097">
    <property type="entry name" value="Malate_DH_type1"/>
</dbReference>
<organism evidence="12 13">
    <name type="scientific">Marasmiellus scandens</name>
    <dbReference type="NCBI Taxonomy" id="2682957"/>
    <lineage>
        <taxon>Eukaryota</taxon>
        <taxon>Fungi</taxon>
        <taxon>Dikarya</taxon>
        <taxon>Basidiomycota</taxon>
        <taxon>Agaricomycotina</taxon>
        <taxon>Agaricomycetes</taxon>
        <taxon>Agaricomycetidae</taxon>
        <taxon>Agaricales</taxon>
        <taxon>Marasmiineae</taxon>
        <taxon>Omphalotaceae</taxon>
        <taxon>Marasmiellus</taxon>
    </lineage>
</organism>
<dbReference type="InterPro" id="IPR001252">
    <property type="entry name" value="Malate_DH_AS"/>
</dbReference>
<accession>A0ABR1IX77</accession>
<keyword evidence="6 9" id="KW-0520">NAD</keyword>
<dbReference type="InterPro" id="IPR001236">
    <property type="entry name" value="Lactate/malate_DH_N"/>
</dbReference>
<evidence type="ECO:0000259" key="11">
    <source>
        <dbReference type="Pfam" id="PF02866"/>
    </source>
</evidence>
<reference evidence="12 13" key="1">
    <citation type="submission" date="2024-01" db="EMBL/GenBank/DDBJ databases">
        <title>A draft genome for the cacao thread blight pathogen Marasmiellus scandens.</title>
        <authorList>
            <person name="Baruah I.K."/>
            <person name="Leung J."/>
            <person name="Bukari Y."/>
            <person name="Amoako-Attah I."/>
            <person name="Meinhardt L.W."/>
            <person name="Bailey B.A."/>
            <person name="Cohen S.P."/>
        </authorList>
    </citation>
    <scope>NUCLEOTIDE SEQUENCE [LARGE SCALE GENOMIC DNA]</scope>
    <source>
        <strain evidence="12 13">GH-19</strain>
    </source>
</reference>
<evidence type="ECO:0000256" key="5">
    <source>
        <dbReference type="ARBA" id="ARBA00023002"/>
    </source>
</evidence>
<dbReference type="EC" id="1.1.1.37" evidence="3 9"/>
<dbReference type="InterPro" id="IPR036291">
    <property type="entry name" value="NAD(P)-bd_dom_sf"/>
</dbReference>
<protein>
    <recommendedName>
        <fullName evidence="3 9">Malate dehydrogenase</fullName>
        <ecNumber evidence="3 9">1.1.1.37</ecNumber>
    </recommendedName>
</protein>
<dbReference type="NCBIfam" id="TIGR01772">
    <property type="entry name" value="MDH_euk_gproteo"/>
    <property type="match status" value="1"/>
</dbReference>
<keyword evidence="4 9" id="KW-0816">Tricarboxylic acid cycle</keyword>
<evidence type="ECO:0000256" key="9">
    <source>
        <dbReference type="RuleBase" id="RU003405"/>
    </source>
</evidence>
<evidence type="ECO:0000256" key="4">
    <source>
        <dbReference type="ARBA" id="ARBA00022532"/>
    </source>
</evidence>
<name>A0ABR1IX77_9AGAR</name>
<comment type="subunit">
    <text evidence="2">Homodimer.</text>
</comment>
<sequence length="334" mass="34569">MVKAVVLGAAGGIGQPLSLLLKCNTLVTELGLYDIVNTPGVAADLSHIATPAKVEGLLPPNDGLKKILTGAQVVVIPAGVPRKPGMTRDDLFKINAGIVEGLATGIAENCPKAFVLVISNPVNSTVPIVAEVLKKHNVFDPKRLFGVTTLDVVRASTFVAEIIGDLSKAKDVVVPVVGGHSGVTIVPLLSQSSHPLPSGFSDSDYDKLVNRIQFGGDEVVKAKDGAGSATLSMAYAGAEFADKVIKALNGQKGIVAPSYVDLTADKAGGDALKSELGVDIEYFSSRVELGPEGVAKIHPLGNITPKEKSLVEAAVPDLTKNIQTGIAFTKKSAL</sequence>
<dbReference type="Pfam" id="PF00056">
    <property type="entry name" value="Ldh_1_N"/>
    <property type="match status" value="1"/>
</dbReference>
<keyword evidence="13" id="KW-1185">Reference proteome</keyword>
<dbReference type="InterPro" id="IPR022383">
    <property type="entry name" value="Lactate/malate_DH_C"/>
</dbReference>
<evidence type="ECO:0000256" key="3">
    <source>
        <dbReference type="ARBA" id="ARBA00012995"/>
    </source>
</evidence>
<evidence type="ECO:0000259" key="10">
    <source>
        <dbReference type="Pfam" id="PF00056"/>
    </source>
</evidence>
<feature type="domain" description="Lactate/malate dehydrogenase N-terminal" evidence="10">
    <location>
        <begin position="3"/>
        <end position="146"/>
    </location>
</feature>
<dbReference type="SUPFAM" id="SSF51735">
    <property type="entry name" value="NAD(P)-binding Rossmann-fold domains"/>
    <property type="match status" value="1"/>
</dbReference>
<proteinExistence type="inferred from homology"/>
<evidence type="ECO:0000313" key="13">
    <source>
        <dbReference type="Proteomes" id="UP001498398"/>
    </source>
</evidence>
<dbReference type="PROSITE" id="PS00068">
    <property type="entry name" value="MDH"/>
    <property type="match status" value="1"/>
</dbReference>
<comment type="caution">
    <text evidence="12">The sequence shown here is derived from an EMBL/GenBank/DDBJ whole genome shotgun (WGS) entry which is preliminary data.</text>
</comment>
<comment type="similarity">
    <text evidence="1">Belongs to the LDH/MDH superfamily. MDH type 1 family.</text>
</comment>
<dbReference type="Gene3D" id="3.90.110.10">
    <property type="entry name" value="Lactate dehydrogenase/glycoside hydrolase, family 4, C-terminal"/>
    <property type="match status" value="1"/>
</dbReference>
<dbReference type="SUPFAM" id="SSF56327">
    <property type="entry name" value="LDH C-terminal domain-like"/>
    <property type="match status" value="1"/>
</dbReference>
<dbReference type="InterPro" id="IPR015955">
    <property type="entry name" value="Lactate_DH/Glyco_Ohase_4_C"/>
</dbReference>
<evidence type="ECO:0000256" key="2">
    <source>
        <dbReference type="ARBA" id="ARBA00011738"/>
    </source>
</evidence>
<evidence type="ECO:0000256" key="6">
    <source>
        <dbReference type="ARBA" id="ARBA00023027"/>
    </source>
</evidence>
<dbReference type="Gene3D" id="3.40.50.720">
    <property type="entry name" value="NAD(P)-binding Rossmann-like Domain"/>
    <property type="match status" value="1"/>
</dbReference>
<evidence type="ECO:0000256" key="8">
    <source>
        <dbReference type="RuleBase" id="RU003369"/>
    </source>
</evidence>
<evidence type="ECO:0000256" key="7">
    <source>
        <dbReference type="ARBA" id="ARBA00048313"/>
    </source>
</evidence>
<evidence type="ECO:0000256" key="1">
    <source>
        <dbReference type="ARBA" id="ARBA00008824"/>
    </source>
</evidence>
<comment type="catalytic activity">
    <reaction evidence="7 9">
        <text>(S)-malate + NAD(+) = oxaloacetate + NADH + H(+)</text>
        <dbReference type="Rhea" id="RHEA:21432"/>
        <dbReference type="ChEBI" id="CHEBI:15378"/>
        <dbReference type="ChEBI" id="CHEBI:15589"/>
        <dbReference type="ChEBI" id="CHEBI:16452"/>
        <dbReference type="ChEBI" id="CHEBI:57540"/>
        <dbReference type="ChEBI" id="CHEBI:57945"/>
        <dbReference type="EC" id="1.1.1.37"/>
    </reaction>
</comment>
<dbReference type="Proteomes" id="UP001498398">
    <property type="component" value="Unassembled WGS sequence"/>
</dbReference>
<dbReference type="PANTHER" id="PTHR11540:SF16">
    <property type="entry name" value="MALATE DEHYDROGENASE, MITOCHONDRIAL"/>
    <property type="match status" value="1"/>
</dbReference>
<evidence type="ECO:0000313" key="12">
    <source>
        <dbReference type="EMBL" id="KAK7441806.1"/>
    </source>
</evidence>
<dbReference type="Pfam" id="PF02866">
    <property type="entry name" value="Ldh_1_C"/>
    <property type="match status" value="1"/>
</dbReference>
<dbReference type="CDD" id="cd01337">
    <property type="entry name" value="MDH_glyoxysomal_mitochondrial"/>
    <property type="match status" value="1"/>
</dbReference>
<dbReference type="PIRSF" id="PIRSF000102">
    <property type="entry name" value="Lac_mal_DH"/>
    <property type="match status" value="1"/>
</dbReference>
<dbReference type="InterPro" id="IPR001557">
    <property type="entry name" value="L-lactate/malate_DH"/>
</dbReference>
<dbReference type="PANTHER" id="PTHR11540">
    <property type="entry name" value="MALATE AND LACTATE DEHYDROGENASE"/>
    <property type="match status" value="1"/>
</dbReference>
<gene>
    <name evidence="12" type="ORF">VKT23_016468</name>
</gene>
<feature type="domain" description="Lactate/malate dehydrogenase C-terminal" evidence="11">
    <location>
        <begin position="148"/>
        <end position="328"/>
    </location>
</feature>